<dbReference type="Proteomes" id="UP000235363">
    <property type="component" value="Unassembled WGS sequence"/>
</dbReference>
<evidence type="ECO:0000313" key="2">
    <source>
        <dbReference type="EMBL" id="PMC63420.1"/>
    </source>
</evidence>
<comment type="caution">
    <text evidence="2">The sequence shown here is derived from an EMBL/GenBank/DDBJ whole genome shotgun (WGS) entry which is preliminary data.</text>
</comment>
<organism evidence="2 3">
    <name type="scientific">Corynebacterium xerosis</name>
    <dbReference type="NCBI Taxonomy" id="1725"/>
    <lineage>
        <taxon>Bacteria</taxon>
        <taxon>Bacillati</taxon>
        <taxon>Actinomycetota</taxon>
        <taxon>Actinomycetes</taxon>
        <taxon>Mycobacteriales</taxon>
        <taxon>Corynebacteriaceae</taxon>
        <taxon>Corynebacterium</taxon>
    </lineage>
</organism>
<dbReference type="EMBL" id="PNHF01000001">
    <property type="protein sequence ID" value="PMC63420.1"/>
    <property type="molecule type" value="Genomic_DNA"/>
</dbReference>
<evidence type="ECO:0000313" key="3">
    <source>
        <dbReference type="Proteomes" id="UP000235363"/>
    </source>
</evidence>
<name>A0A2N6T264_9CORY</name>
<dbReference type="AlphaFoldDB" id="A0A2N6T264"/>
<sequence length="77" mass="7689">MTTKKTTTARKATPPAHVSIDRGDGTTAITPVDLADSSALAGLLLAAAPDPSDVKTTTGPHGWVVPTTVAKKAGLAP</sequence>
<reference evidence="2 3" key="1">
    <citation type="submission" date="2017-09" db="EMBL/GenBank/DDBJ databases">
        <title>Bacterial strain isolated from the female urinary microbiota.</title>
        <authorList>
            <person name="Thomas-White K."/>
            <person name="Kumar N."/>
            <person name="Forster S."/>
            <person name="Putonti C."/>
            <person name="Lawley T."/>
            <person name="Wolfe A.J."/>
        </authorList>
    </citation>
    <scope>NUCLEOTIDE SEQUENCE [LARGE SCALE GENOMIC DNA]</scope>
    <source>
        <strain evidence="2 3">UMB0908</strain>
    </source>
</reference>
<protein>
    <submittedName>
        <fullName evidence="2">Uncharacterized protein</fullName>
    </submittedName>
</protein>
<feature type="region of interest" description="Disordered" evidence="1">
    <location>
        <begin position="1"/>
        <end position="24"/>
    </location>
</feature>
<accession>A0A2N6T264</accession>
<evidence type="ECO:0000256" key="1">
    <source>
        <dbReference type="SAM" id="MobiDB-lite"/>
    </source>
</evidence>
<dbReference type="RefSeq" id="WP_102211779.1">
    <property type="nucleotide sequence ID" value="NZ_PNHF01000001.1"/>
</dbReference>
<proteinExistence type="predicted"/>
<feature type="compositionally biased region" description="Low complexity" evidence="1">
    <location>
        <begin position="1"/>
        <end position="16"/>
    </location>
</feature>
<gene>
    <name evidence="2" type="ORF">CJ204_00955</name>
</gene>